<keyword evidence="4 7" id="KW-0812">Transmembrane</keyword>
<dbReference type="EMBL" id="WCTL01000003">
    <property type="protein sequence ID" value="KAB4239073.1"/>
    <property type="molecule type" value="Genomic_DNA"/>
</dbReference>
<evidence type="ECO:0000256" key="6">
    <source>
        <dbReference type="ARBA" id="ARBA00023136"/>
    </source>
</evidence>
<evidence type="ECO:0000313" key="9">
    <source>
        <dbReference type="EMBL" id="KAB4239073.1"/>
    </source>
</evidence>
<dbReference type="InterPro" id="IPR029044">
    <property type="entry name" value="Nucleotide-diphossugar_trans"/>
</dbReference>
<dbReference type="CDD" id="cd04187">
    <property type="entry name" value="DPM1_like_bac"/>
    <property type="match status" value="1"/>
</dbReference>
<gene>
    <name evidence="9" type="ORF">GAP47_05050</name>
</gene>
<proteinExistence type="predicted"/>
<accession>A0A139KGU4</accession>
<dbReference type="Gene3D" id="3.90.550.10">
    <property type="entry name" value="Spore Coat Polysaccharide Biosynthesis Protein SpsA, Chain A"/>
    <property type="match status" value="1"/>
</dbReference>
<dbReference type="PANTHER" id="PTHR48090:SF1">
    <property type="entry name" value="PROPHAGE BACTOPRENOL GLUCOSYL TRANSFERASE HOMOLOG"/>
    <property type="match status" value="1"/>
</dbReference>
<evidence type="ECO:0000256" key="1">
    <source>
        <dbReference type="ARBA" id="ARBA00004141"/>
    </source>
</evidence>
<evidence type="ECO:0000313" key="10">
    <source>
        <dbReference type="Proteomes" id="UP000462376"/>
    </source>
</evidence>
<organism evidence="9 10">
    <name type="scientific">Bacteroides uniformis</name>
    <dbReference type="NCBI Taxonomy" id="820"/>
    <lineage>
        <taxon>Bacteria</taxon>
        <taxon>Pseudomonadati</taxon>
        <taxon>Bacteroidota</taxon>
        <taxon>Bacteroidia</taxon>
        <taxon>Bacteroidales</taxon>
        <taxon>Bacteroidaceae</taxon>
        <taxon>Bacteroides</taxon>
    </lineage>
</organism>
<evidence type="ECO:0000259" key="8">
    <source>
        <dbReference type="Pfam" id="PF00535"/>
    </source>
</evidence>
<comment type="caution">
    <text evidence="9">The sequence shown here is derived from an EMBL/GenBank/DDBJ whole genome shotgun (WGS) entry which is preliminary data.</text>
</comment>
<sequence>MMENSPILAVVVPCYKEEAVLHETHKRLSQLFDRLIQARQISPESYILYVNDGSTDQTWAIIKELHQNTAYACGLNLAGNVGHQNALLAGLNAVKERCEIAISIDADLQDDIQVIPDMINSYKAGNDIVYGVRKERKADTFFKRNTALVFYRLMKAMGVKSVYNHADYRLMSQRAIQHLCRFRERNLFLRGLVPLIGYQTDSVYYNRDKRFAGESKYPFRKMLNFAIDGITSFSVKPVRMIFWIGCIFILVALCVTGWTLHSYTQHNAVPGWSSLMISVWLVGGVILVSLGIVGEYIGKIYIEVKDRPRYNEEELLMPSGKTE</sequence>
<dbReference type="GO" id="GO:0005886">
    <property type="term" value="C:plasma membrane"/>
    <property type="evidence" value="ECO:0007669"/>
    <property type="project" value="TreeGrafter"/>
</dbReference>
<dbReference type="Pfam" id="PF00535">
    <property type="entry name" value="Glycos_transf_2"/>
    <property type="match status" value="1"/>
</dbReference>
<comment type="subcellular location">
    <subcellularLocation>
        <location evidence="1">Membrane</location>
        <topology evidence="1">Multi-pass membrane protein</topology>
    </subcellularLocation>
</comment>
<keyword evidence="6 7" id="KW-0472">Membrane</keyword>
<reference evidence="9 10" key="1">
    <citation type="journal article" date="2019" name="Nat. Med.">
        <title>A library of human gut bacterial isolates paired with longitudinal multiomics data enables mechanistic microbiome research.</title>
        <authorList>
            <person name="Poyet M."/>
            <person name="Groussin M."/>
            <person name="Gibbons S.M."/>
            <person name="Avila-Pacheco J."/>
            <person name="Jiang X."/>
            <person name="Kearney S.M."/>
            <person name="Perrotta A.R."/>
            <person name="Berdy B."/>
            <person name="Zhao S."/>
            <person name="Lieberman T.D."/>
            <person name="Swanson P.K."/>
            <person name="Smith M."/>
            <person name="Roesemann S."/>
            <person name="Alexander J.E."/>
            <person name="Rich S.A."/>
            <person name="Livny J."/>
            <person name="Vlamakis H."/>
            <person name="Clish C."/>
            <person name="Bullock K."/>
            <person name="Deik A."/>
            <person name="Scott J."/>
            <person name="Pierce K.A."/>
            <person name="Xavier R.J."/>
            <person name="Alm E.J."/>
        </authorList>
    </citation>
    <scope>NUCLEOTIDE SEQUENCE [LARGE SCALE GENOMIC DNA]</scope>
    <source>
        <strain evidence="9 10">BIOML-A5</strain>
    </source>
</reference>
<dbReference type="STRING" id="820.ERS852554_01929"/>
<feature type="transmembrane region" description="Helical" evidence="7">
    <location>
        <begin position="272"/>
        <end position="297"/>
    </location>
</feature>
<name>A0A139KGU4_BACUN</name>
<evidence type="ECO:0000256" key="4">
    <source>
        <dbReference type="ARBA" id="ARBA00022692"/>
    </source>
</evidence>
<evidence type="ECO:0000256" key="5">
    <source>
        <dbReference type="ARBA" id="ARBA00022989"/>
    </source>
</evidence>
<dbReference type="SUPFAM" id="SSF53448">
    <property type="entry name" value="Nucleotide-diphospho-sugar transferases"/>
    <property type="match status" value="1"/>
</dbReference>
<keyword evidence="2" id="KW-0328">Glycosyltransferase</keyword>
<dbReference type="GO" id="GO:0016757">
    <property type="term" value="F:glycosyltransferase activity"/>
    <property type="evidence" value="ECO:0007669"/>
    <property type="project" value="UniProtKB-KW"/>
</dbReference>
<dbReference type="InterPro" id="IPR001173">
    <property type="entry name" value="Glyco_trans_2-like"/>
</dbReference>
<feature type="transmembrane region" description="Helical" evidence="7">
    <location>
        <begin position="240"/>
        <end position="260"/>
    </location>
</feature>
<evidence type="ECO:0000256" key="7">
    <source>
        <dbReference type="SAM" id="Phobius"/>
    </source>
</evidence>
<dbReference type="RefSeq" id="WP_061411274.1">
    <property type="nucleotide sequence ID" value="NZ_KQ968314.1"/>
</dbReference>
<keyword evidence="5 7" id="KW-1133">Transmembrane helix</keyword>
<evidence type="ECO:0000256" key="3">
    <source>
        <dbReference type="ARBA" id="ARBA00022679"/>
    </source>
</evidence>
<dbReference type="PANTHER" id="PTHR48090">
    <property type="entry name" value="UNDECAPRENYL-PHOSPHATE 4-DEOXY-4-FORMAMIDO-L-ARABINOSE TRANSFERASE-RELATED"/>
    <property type="match status" value="1"/>
</dbReference>
<dbReference type="AlphaFoldDB" id="A0A139KGU4"/>
<protein>
    <submittedName>
        <fullName evidence="9">Glycosyltransferase family 2 protein</fullName>
    </submittedName>
</protein>
<dbReference type="Proteomes" id="UP000462376">
    <property type="component" value="Unassembled WGS sequence"/>
</dbReference>
<evidence type="ECO:0000256" key="2">
    <source>
        <dbReference type="ARBA" id="ARBA00022676"/>
    </source>
</evidence>
<feature type="domain" description="Glycosyltransferase 2-like" evidence="8">
    <location>
        <begin position="10"/>
        <end position="178"/>
    </location>
</feature>
<keyword evidence="3 9" id="KW-0808">Transferase</keyword>
<dbReference type="InterPro" id="IPR050256">
    <property type="entry name" value="Glycosyltransferase_2"/>
</dbReference>